<reference evidence="3" key="2">
    <citation type="submission" date="2012-02" db="EMBL/GenBank/DDBJ databases">
        <title>Complete genome sequence of Blastococcus saxobsidens strain DD2.</title>
        <authorList>
            <person name="Genoscope."/>
        </authorList>
    </citation>
    <scope>NUCLEOTIDE SEQUENCE [LARGE SCALE GENOMIC DNA]</scope>
    <source>
        <strain evidence="3">DD2</strain>
    </source>
</reference>
<dbReference type="Gene3D" id="3.40.630.30">
    <property type="match status" value="1"/>
</dbReference>
<proteinExistence type="predicted"/>
<reference evidence="2 3" key="1">
    <citation type="journal article" date="2012" name="J. Bacteriol.">
        <title>Genome Sequence of Blastococcus saxobsidens DD2, a Stone-Inhabiting Bacterium.</title>
        <authorList>
            <person name="Chouaia B."/>
            <person name="Crotti E."/>
            <person name="Brusetti L."/>
            <person name="Daffonchio D."/>
            <person name="Essoussi I."/>
            <person name="Nouioui I."/>
            <person name="Sbissi I."/>
            <person name="Ghodhbane-Gtari F."/>
            <person name="Gtari M."/>
            <person name="Vacherie B."/>
            <person name="Barbe V."/>
            <person name="Medigue C."/>
            <person name="Gury J."/>
            <person name="Pujic P."/>
            <person name="Normand P."/>
        </authorList>
    </citation>
    <scope>NUCLEOTIDE SEQUENCE [LARGE SCALE GENOMIC DNA]</scope>
    <source>
        <strain evidence="2 3">DD2</strain>
    </source>
</reference>
<sequence>MTQPDPLVLRRATALDDAGIRQLVAREMGWGDGGHAARMWDWKHEGNPFGPSPRWVAAQGDRIVAVRIFLRWQFVTPAGGAQAAVRAVDTVTDREFRGQGLFRRLTLQALDDMAREGVDFVFNTPNDLSRPGYLSMGWQPRGRLPVAAWGNGAAGWAAMARNRRPADLGSLPSSAGQPAGDGLDDDVIGLLDRPSAQLTTRRSAGYLRWRYAGLPDLHYRVVRLGRDPREGVGVVRVRRRGSAVEAAVLDSFAPSRRQGIRLTLEVARSTGATHVLALPQASGAVGVPVPKVGPQLTVREIAAAPPEAGGLSLALGDVELF</sequence>
<keyword evidence="2" id="KW-0012">Acyltransferase</keyword>
<dbReference type="Pfam" id="PF13527">
    <property type="entry name" value="Acetyltransf_9"/>
    <property type="match status" value="1"/>
</dbReference>
<dbReference type="SUPFAM" id="SSF55729">
    <property type="entry name" value="Acyl-CoA N-acyltransferases (Nat)"/>
    <property type="match status" value="1"/>
</dbReference>
<dbReference type="AlphaFoldDB" id="H6RM76"/>
<accession>H6RM76</accession>
<dbReference type="InterPro" id="IPR000182">
    <property type="entry name" value="GNAT_dom"/>
</dbReference>
<dbReference type="EMBL" id="FO117623">
    <property type="protein sequence ID" value="CCG01318.1"/>
    <property type="molecule type" value="Genomic_DNA"/>
</dbReference>
<dbReference type="HOGENOM" id="CLU_072024_0_0_11"/>
<dbReference type="InterPro" id="IPR016181">
    <property type="entry name" value="Acyl_CoA_acyltransferase"/>
</dbReference>
<dbReference type="OrthoDB" id="5570877at2"/>
<evidence type="ECO:0000313" key="2">
    <source>
        <dbReference type="EMBL" id="CCG01318.1"/>
    </source>
</evidence>
<dbReference type="RefSeq" id="WP_014374235.1">
    <property type="nucleotide sequence ID" value="NC_016943.1"/>
</dbReference>
<evidence type="ECO:0000313" key="3">
    <source>
        <dbReference type="Proteomes" id="UP000007517"/>
    </source>
</evidence>
<evidence type="ECO:0000259" key="1">
    <source>
        <dbReference type="PROSITE" id="PS51186"/>
    </source>
</evidence>
<organism evidence="2 3">
    <name type="scientific">Blastococcus saxobsidens (strain DD2)</name>
    <dbReference type="NCBI Taxonomy" id="1146883"/>
    <lineage>
        <taxon>Bacteria</taxon>
        <taxon>Bacillati</taxon>
        <taxon>Actinomycetota</taxon>
        <taxon>Actinomycetes</taxon>
        <taxon>Geodermatophilales</taxon>
        <taxon>Geodermatophilaceae</taxon>
        <taxon>Blastococcus</taxon>
    </lineage>
</organism>
<feature type="domain" description="N-acetyltransferase" evidence="1">
    <location>
        <begin position="7"/>
        <end position="162"/>
    </location>
</feature>
<dbReference type="PROSITE" id="PS51186">
    <property type="entry name" value="GNAT"/>
    <property type="match status" value="1"/>
</dbReference>
<keyword evidence="3" id="KW-1185">Reference proteome</keyword>
<keyword evidence="2" id="KW-0808">Transferase</keyword>
<dbReference type="KEGG" id="bsd:BLASA_0341"/>
<dbReference type="GO" id="GO:0016747">
    <property type="term" value="F:acyltransferase activity, transferring groups other than amino-acyl groups"/>
    <property type="evidence" value="ECO:0007669"/>
    <property type="project" value="InterPro"/>
</dbReference>
<name>H6RM76_BLASD</name>
<dbReference type="Proteomes" id="UP000007517">
    <property type="component" value="Chromosome"/>
</dbReference>
<dbReference type="STRING" id="1146883.BLASA_0341"/>
<protein>
    <submittedName>
        <fullName evidence="2">Putative acyl-CoA N-acyltransferase</fullName>
    </submittedName>
</protein>
<gene>
    <name evidence="2" type="ordered locus">BLASA_0341</name>
</gene>
<dbReference type="eggNOG" id="COG3153">
    <property type="taxonomic scope" value="Bacteria"/>
</dbReference>